<dbReference type="EMBL" id="CP007155">
    <property type="protein sequence ID" value="AHH94526.1"/>
    <property type="molecule type" value="Genomic_DNA"/>
</dbReference>
<dbReference type="OrthoDB" id="3660677at2"/>
<evidence type="ECO:0000313" key="2">
    <source>
        <dbReference type="EMBL" id="AHH94526.1"/>
    </source>
</evidence>
<dbReference type="HOGENOM" id="CLU_064701_0_0_11"/>
<feature type="compositionally biased region" description="Low complexity" evidence="1">
    <location>
        <begin position="354"/>
        <end position="364"/>
    </location>
</feature>
<accession>W5W1U5</accession>
<evidence type="ECO:0000256" key="1">
    <source>
        <dbReference type="SAM" id="MobiDB-lite"/>
    </source>
</evidence>
<dbReference type="AlphaFoldDB" id="W5W1U5"/>
<evidence type="ECO:0000313" key="3">
    <source>
        <dbReference type="Proteomes" id="UP000019225"/>
    </source>
</evidence>
<protein>
    <submittedName>
        <fullName evidence="2">Uncharacterized protein</fullName>
    </submittedName>
</protein>
<dbReference type="RefSeq" id="WP_025354764.1">
    <property type="nucleotide sequence ID" value="NZ_CP007155.1"/>
</dbReference>
<name>W5W1U5_9PSEU</name>
<gene>
    <name evidence="2" type="ORF">KALB_1153</name>
</gene>
<dbReference type="Proteomes" id="UP000019225">
    <property type="component" value="Chromosome"/>
</dbReference>
<proteinExistence type="predicted"/>
<dbReference type="KEGG" id="kal:KALB_1153"/>
<feature type="region of interest" description="Disordered" evidence="1">
    <location>
        <begin position="354"/>
        <end position="383"/>
    </location>
</feature>
<organism evidence="2 3">
    <name type="scientific">Kutzneria albida DSM 43870</name>
    <dbReference type="NCBI Taxonomy" id="1449976"/>
    <lineage>
        <taxon>Bacteria</taxon>
        <taxon>Bacillati</taxon>
        <taxon>Actinomycetota</taxon>
        <taxon>Actinomycetes</taxon>
        <taxon>Pseudonocardiales</taxon>
        <taxon>Pseudonocardiaceae</taxon>
        <taxon>Kutzneria</taxon>
    </lineage>
</organism>
<reference evidence="2 3" key="1">
    <citation type="journal article" date="2014" name="BMC Genomics">
        <title>Complete genome sequence of producer of the glycopeptide antibiotic Aculeximycin Kutzneria albida DSM 43870T, a representative of minor genus of Pseudonocardiaceae.</title>
        <authorList>
            <person name="Rebets Y."/>
            <person name="Tokovenko B."/>
            <person name="Lushchyk I."/>
            <person name="Ruckert C."/>
            <person name="Zaburannyi N."/>
            <person name="Bechthold A."/>
            <person name="Kalinowski J."/>
            <person name="Luzhetskyy A."/>
        </authorList>
    </citation>
    <scope>NUCLEOTIDE SEQUENCE [LARGE SCALE GENOMIC DNA]</scope>
    <source>
        <strain evidence="2">DSM 43870</strain>
    </source>
</reference>
<sequence>MPNRTSLIRRLAVLRSSYTGETDSSVLPAIASGAKELSVEDRAQVLRALAHNHAARLPGEPTLDPVAARIRHALLPDATSPCQRDLEAAVLLATGRAHAHLRQHVPEGAGVFRTVRPQTDGLILHLTPAALPVLLLELLPHTVQGGFTGVPGLRVRPHRRQVHLVQTHVPDTSVHIAAVSYRQWVAATAFVQQATGLPTHTYCSHAAALRPLDDHETSALAGPRAQVSPELAGLASSLLRRQRVCAGTTGAQVTALGDQALSVRWTGGHSPAVAAALFLLHPIMGLPGDRFVIQRIHENHVLIHLRQHAEDPGLVLELTRDTTRETRAAECHTAEEDLSAAWASWETALATASGASALAGGRPTTPRPAAPSRHQAAEAGAVS</sequence>
<keyword evidence="3" id="KW-1185">Reference proteome</keyword>
<dbReference type="STRING" id="1449976.KALB_1153"/>